<dbReference type="InterPro" id="IPR000757">
    <property type="entry name" value="Beta-glucanase-like"/>
</dbReference>
<keyword evidence="2" id="KW-1133">Transmembrane helix</keyword>
<dbReference type="SUPFAM" id="SSF49899">
    <property type="entry name" value="Concanavalin A-like lectins/glucanases"/>
    <property type="match status" value="1"/>
</dbReference>
<feature type="region of interest" description="Disordered" evidence="1">
    <location>
        <begin position="1"/>
        <end position="80"/>
    </location>
</feature>
<comment type="caution">
    <text evidence="4">The sequence shown here is derived from an EMBL/GenBank/DDBJ whole genome shotgun (WGS) entry which is preliminary data.</text>
</comment>
<keyword evidence="2" id="KW-0812">Transmembrane</keyword>
<evidence type="ECO:0000256" key="1">
    <source>
        <dbReference type="SAM" id="MobiDB-lite"/>
    </source>
</evidence>
<dbReference type="Proteomes" id="UP000838763">
    <property type="component" value="Unassembled WGS sequence"/>
</dbReference>
<gene>
    <name evidence="4" type="ORF">PPNO1_LOCUS1060</name>
</gene>
<evidence type="ECO:0000313" key="5">
    <source>
        <dbReference type="Proteomes" id="UP000838763"/>
    </source>
</evidence>
<organism evidence="4 5">
    <name type="scientific">Parascedosporium putredinis</name>
    <dbReference type="NCBI Taxonomy" id="1442378"/>
    <lineage>
        <taxon>Eukaryota</taxon>
        <taxon>Fungi</taxon>
        <taxon>Dikarya</taxon>
        <taxon>Ascomycota</taxon>
        <taxon>Pezizomycotina</taxon>
        <taxon>Sordariomycetes</taxon>
        <taxon>Hypocreomycetidae</taxon>
        <taxon>Microascales</taxon>
        <taxon>Microascaceae</taxon>
        <taxon>Parascedosporium</taxon>
    </lineage>
</organism>
<sequence>MVPTAAVSPARPGTPLADAFENEVDPVTNPGSPSLRDPHDVSPGANPFISPDASLPASSFDESNRSVTGAGRPHPEDTTPRYFYSRRVKKGDVEKPWLKRKDPKEKWVTILPILGILVGLGIAGFLVWDGINSVVKHQYCEVLYEDFSQGLRDSIWSKEVELGGFGNGEFGMTTTDEQNIFLQDGHLVIRATLQDSALIEKDTVLNLTSQGICTSDLASRCVAVTNTTIGNSSIVPPALTARINTRNGPTIKYGRVEVTAKLPVGDWLWPAIWMMPVNSVYGEWPASGEIDIMESRGNNWTKRAIRHSTYSKDFNTFGLEWSQKYLFTYVNSRLLQVMYTNFAKSFWERGNFPDFDAEGQRIEDPWSRTGRAQTPFDQDFFLILNVAVGSQNGWFEDAPGKPWRDGSPNAAKDFWENRDAWYPTWTQPEMVVSKVVMWQQCNGNEEL</sequence>
<dbReference type="Gene3D" id="2.60.120.200">
    <property type="match status" value="1"/>
</dbReference>
<dbReference type="InterPro" id="IPR013320">
    <property type="entry name" value="ConA-like_dom_sf"/>
</dbReference>
<dbReference type="GO" id="GO:0004553">
    <property type="term" value="F:hydrolase activity, hydrolyzing O-glycosyl compounds"/>
    <property type="evidence" value="ECO:0007669"/>
    <property type="project" value="InterPro"/>
</dbReference>
<feature type="compositionally biased region" description="Polar residues" evidence="1">
    <location>
        <begin position="56"/>
        <end position="67"/>
    </location>
</feature>
<evidence type="ECO:0000256" key="2">
    <source>
        <dbReference type="SAM" id="Phobius"/>
    </source>
</evidence>
<dbReference type="InterPro" id="IPR050546">
    <property type="entry name" value="Glycosyl_Hydrlase_16"/>
</dbReference>
<keyword evidence="2" id="KW-0472">Membrane</keyword>
<proteinExistence type="predicted"/>
<name>A0A9P1GVY8_9PEZI</name>
<dbReference type="AlphaFoldDB" id="A0A9P1GVY8"/>
<dbReference type="PANTHER" id="PTHR10963">
    <property type="entry name" value="GLYCOSYL HYDROLASE-RELATED"/>
    <property type="match status" value="1"/>
</dbReference>
<evidence type="ECO:0000313" key="4">
    <source>
        <dbReference type="EMBL" id="CAI4211263.1"/>
    </source>
</evidence>
<reference evidence="4" key="1">
    <citation type="submission" date="2022-11" db="EMBL/GenBank/DDBJ databases">
        <authorList>
            <person name="Scott C."/>
            <person name="Bruce N."/>
        </authorList>
    </citation>
    <scope>NUCLEOTIDE SEQUENCE</scope>
</reference>
<keyword evidence="5" id="KW-1185">Reference proteome</keyword>
<protein>
    <recommendedName>
        <fullName evidence="3">GH16 domain-containing protein</fullName>
    </recommendedName>
</protein>
<evidence type="ECO:0000259" key="3">
    <source>
        <dbReference type="PROSITE" id="PS51762"/>
    </source>
</evidence>
<feature type="transmembrane region" description="Helical" evidence="2">
    <location>
        <begin position="107"/>
        <end position="128"/>
    </location>
</feature>
<accession>A0A9P1GVY8</accession>
<dbReference type="PANTHER" id="PTHR10963:SF62">
    <property type="entry name" value="GLUCAN 1,3-BETA-GLUCOSIDASE"/>
    <property type="match status" value="1"/>
</dbReference>
<dbReference type="EMBL" id="CALLCH030000001">
    <property type="protein sequence ID" value="CAI4211263.1"/>
    <property type="molecule type" value="Genomic_DNA"/>
</dbReference>
<dbReference type="PROSITE" id="PS51762">
    <property type="entry name" value="GH16_2"/>
    <property type="match status" value="1"/>
</dbReference>
<dbReference type="Pfam" id="PF26113">
    <property type="entry name" value="GH16_XgeA"/>
    <property type="match status" value="1"/>
</dbReference>
<feature type="domain" description="GH16" evidence="3">
    <location>
        <begin position="175"/>
        <end position="424"/>
    </location>
</feature>
<dbReference type="GO" id="GO:0005975">
    <property type="term" value="P:carbohydrate metabolic process"/>
    <property type="evidence" value="ECO:0007669"/>
    <property type="project" value="InterPro"/>
</dbReference>
<dbReference type="OrthoDB" id="4781at2759"/>